<dbReference type="SMART" id="SM00448">
    <property type="entry name" value="REC"/>
    <property type="match status" value="1"/>
</dbReference>
<feature type="domain" description="Response regulatory" evidence="2">
    <location>
        <begin position="2"/>
        <end position="119"/>
    </location>
</feature>
<evidence type="ECO:0000259" key="4">
    <source>
        <dbReference type="PROSITE" id="PS51832"/>
    </source>
</evidence>
<evidence type="ECO:0000259" key="2">
    <source>
        <dbReference type="PROSITE" id="PS50110"/>
    </source>
</evidence>
<dbReference type="SUPFAM" id="SSF52172">
    <property type="entry name" value="CheY-like"/>
    <property type="match status" value="1"/>
</dbReference>
<keyword evidence="1" id="KW-0597">Phosphoprotein</keyword>
<proteinExistence type="predicted"/>
<accession>A0ABX7BDA1</accession>
<dbReference type="InterPro" id="IPR011006">
    <property type="entry name" value="CheY-like_superfamily"/>
</dbReference>
<dbReference type="InterPro" id="IPR037522">
    <property type="entry name" value="HD_GYP_dom"/>
</dbReference>
<dbReference type="PROSITE" id="PS51832">
    <property type="entry name" value="HD_GYP"/>
    <property type="match status" value="1"/>
</dbReference>
<feature type="domain" description="HD-GYP" evidence="4">
    <location>
        <begin position="129"/>
        <end position="326"/>
    </location>
</feature>
<dbReference type="SUPFAM" id="SSF109604">
    <property type="entry name" value="HD-domain/PDEase-like"/>
    <property type="match status" value="1"/>
</dbReference>
<dbReference type="CDD" id="cd00077">
    <property type="entry name" value="HDc"/>
    <property type="match status" value="1"/>
</dbReference>
<dbReference type="PANTHER" id="PTHR45228:SF1">
    <property type="entry name" value="CYCLIC DI-GMP PHOSPHODIESTERASE TM_0186"/>
    <property type="match status" value="1"/>
</dbReference>
<feature type="modified residue" description="4-aspartylphosphate" evidence="1">
    <location>
        <position position="52"/>
    </location>
</feature>
<dbReference type="Proteomes" id="UP000595197">
    <property type="component" value="Chromosome"/>
</dbReference>
<protein>
    <submittedName>
        <fullName evidence="5">Response regulator</fullName>
    </submittedName>
</protein>
<feature type="domain" description="HD" evidence="3">
    <location>
        <begin position="151"/>
        <end position="275"/>
    </location>
</feature>
<dbReference type="Gene3D" id="1.10.3210.10">
    <property type="entry name" value="Hypothetical protein af1432"/>
    <property type="match status" value="1"/>
</dbReference>
<reference evidence="5" key="1">
    <citation type="submission" date="2021-02" db="EMBL/GenBank/DDBJ databases">
        <title>Skermanella TT6 skin isolate.</title>
        <authorList>
            <person name="Lee K."/>
            <person name="Ganzorig M."/>
        </authorList>
    </citation>
    <scope>NUCLEOTIDE SEQUENCE</scope>
    <source>
        <strain evidence="5">TT6</strain>
    </source>
</reference>
<dbReference type="PROSITE" id="PS51831">
    <property type="entry name" value="HD"/>
    <property type="match status" value="1"/>
</dbReference>
<dbReference type="Pfam" id="PF00072">
    <property type="entry name" value="Response_reg"/>
    <property type="match status" value="1"/>
</dbReference>
<sequence>MDLLIVDDNPANLMLMSRYAQAIAGASVHGVGCASEALAWCDRHDVDLVVTDFMMPKMDGLEFLHRLRGIGNTAEVPVIMVTGQGAKEFRREALVRGVTDFLSKPIDRIEFTARCRNLLELRASHRRLREQAANELIMRLSRSIESRDSETGAHLDRMARYARIIAAGVGMSDAMQERIQMAAPMHDVGKVAVADEILFKPGRYSPEEYEIMKLHTVHGYRILDDSSSPLIRLAASIALTHHEKFDGSGYPRGLKGEEIPLAGRIIAIADVFDALTTQRPYKAAWSLEEALAFLRDNAGTHFDPVCIDAFFAKLPAVLKIRAEFAD</sequence>
<dbReference type="InterPro" id="IPR006674">
    <property type="entry name" value="HD_domain"/>
</dbReference>
<dbReference type="CDD" id="cd17551">
    <property type="entry name" value="REC_RpfG-like"/>
    <property type="match status" value="1"/>
</dbReference>
<keyword evidence="6" id="KW-1185">Reference proteome</keyword>
<evidence type="ECO:0000259" key="3">
    <source>
        <dbReference type="PROSITE" id="PS51831"/>
    </source>
</evidence>
<dbReference type="InterPro" id="IPR003607">
    <property type="entry name" value="HD/PDEase_dom"/>
</dbReference>
<dbReference type="PROSITE" id="PS50110">
    <property type="entry name" value="RESPONSE_REGULATORY"/>
    <property type="match status" value="1"/>
</dbReference>
<dbReference type="SMART" id="SM00471">
    <property type="entry name" value="HDc"/>
    <property type="match status" value="1"/>
</dbReference>
<organism evidence="5 6">
    <name type="scientific">Skermanella cutis</name>
    <dbReference type="NCBI Taxonomy" id="2775420"/>
    <lineage>
        <taxon>Bacteria</taxon>
        <taxon>Pseudomonadati</taxon>
        <taxon>Pseudomonadota</taxon>
        <taxon>Alphaproteobacteria</taxon>
        <taxon>Rhodospirillales</taxon>
        <taxon>Azospirillaceae</taxon>
        <taxon>Skermanella</taxon>
    </lineage>
</organism>
<dbReference type="Gene3D" id="3.40.50.2300">
    <property type="match status" value="1"/>
</dbReference>
<gene>
    <name evidence="5" type="ORF">IGS68_10140</name>
</gene>
<evidence type="ECO:0000256" key="1">
    <source>
        <dbReference type="PROSITE-ProRule" id="PRU00169"/>
    </source>
</evidence>
<dbReference type="EMBL" id="CP067420">
    <property type="protein sequence ID" value="QQP92383.1"/>
    <property type="molecule type" value="Genomic_DNA"/>
</dbReference>
<dbReference type="InterPro" id="IPR052020">
    <property type="entry name" value="Cyclic_di-GMP/3'3'-cGAMP_PDE"/>
</dbReference>
<dbReference type="Pfam" id="PF13487">
    <property type="entry name" value="HD_5"/>
    <property type="match status" value="1"/>
</dbReference>
<name>A0ABX7BDA1_9PROT</name>
<evidence type="ECO:0000313" key="6">
    <source>
        <dbReference type="Proteomes" id="UP000595197"/>
    </source>
</evidence>
<dbReference type="PANTHER" id="PTHR45228">
    <property type="entry name" value="CYCLIC DI-GMP PHOSPHODIESTERASE TM_0186-RELATED"/>
    <property type="match status" value="1"/>
</dbReference>
<dbReference type="InterPro" id="IPR001789">
    <property type="entry name" value="Sig_transdc_resp-reg_receiver"/>
</dbReference>
<evidence type="ECO:0000313" key="5">
    <source>
        <dbReference type="EMBL" id="QQP92383.1"/>
    </source>
</evidence>